<gene>
    <name evidence="2" type="ORF">SAMN05660206_11553</name>
</gene>
<protein>
    <submittedName>
        <fullName evidence="2">Uncharacterized protein</fullName>
    </submittedName>
</protein>
<keyword evidence="1" id="KW-1133">Transmembrane helix</keyword>
<feature type="transmembrane region" description="Helical" evidence="1">
    <location>
        <begin position="51"/>
        <end position="67"/>
    </location>
</feature>
<proteinExistence type="predicted"/>
<name>A0A1I6VMF6_9SPHI</name>
<keyword evidence="3" id="KW-1185">Reference proteome</keyword>
<feature type="transmembrane region" description="Helical" evidence="1">
    <location>
        <begin position="135"/>
        <end position="156"/>
    </location>
</feature>
<dbReference type="RefSeq" id="WP_093367442.1">
    <property type="nucleotide sequence ID" value="NZ_FOZZ01000015.1"/>
</dbReference>
<dbReference type="OrthoDB" id="7067875at2"/>
<feature type="transmembrane region" description="Helical" evidence="1">
    <location>
        <begin position="200"/>
        <end position="220"/>
    </location>
</feature>
<accession>A0A1I6VMF6</accession>
<feature type="transmembrane region" description="Helical" evidence="1">
    <location>
        <begin position="79"/>
        <end position="98"/>
    </location>
</feature>
<keyword evidence="1" id="KW-0812">Transmembrane</keyword>
<dbReference type="AlphaFoldDB" id="A0A1I6VMF6"/>
<dbReference type="EMBL" id="FOZZ01000015">
    <property type="protein sequence ID" value="SFT14886.1"/>
    <property type="molecule type" value="Genomic_DNA"/>
</dbReference>
<evidence type="ECO:0000313" key="3">
    <source>
        <dbReference type="Proteomes" id="UP000198785"/>
    </source>
</evidence>
<reference evidence="2 3" key="1">
    <citation type="submission" date="2016-10" db="EMBL/GenBank/DDBJ databases">
        <authorList>
            <person name="de Groot N.N."/>
        </authorList>
    </citation>
    <scope>NUCLEOTIDE SEQUENCE [LARGE SCALE GENOMIC DNA]</scope>
    <source>
        <strain evidence="2 3">DSM 22789</strain>
    </source>
</reference>
<keyword evidence="1" id="KW-0472">Membrane</keyword>
<organism evidence="2 3">
    <name type="scientific">Sphingobacterium wenxiniae</name>
    <dbReference type="NCBI Taxonomy" id="683125"/>
    <lineage>
        <taxon>Bacteria</taxon>
        <taxon>Pseudomonadati</taxon>
        <taxon>Bacteroidota</taxon>
        <taxon>Sphingobacteriia</taxon>
        <taxon>Sphingobacteriales</taxon>
        <taxon>Sphingobacteriaceae</taxon>
        <taxon>Sphingobacterium</taxon>
    </lineage>
</organism>
<feature type="transmembrane region" description="Helical" evidence="1">
    <location>
        <begin position="177"/>
        <end position="194"/>
    </location>
</feature>
<dbReference type="Proteomes" id="UP000198785">
    <property type="component" value="Unassembled WGS sequence"/>
</dbReference>
<evidence type="ECO:0000256" key="1">
    <source>
        <dbReference type="SAM" id="Phobius"/>
    </source>
</evidence>
<dbReference type="STRING" id="683125.SAMN05660206_11553"/>
<evidence type="ECO:0000313" key="2">
    <source>
        <dbReference type="EMBL" id="SFT14886.1"/>
    </source>
</evidence>
<sequence length="230" mass="26267">MLKTIKLTIVEIVLLIFTGILVTVGVVIANIDVAWYENVYAVEDGFVENWTVVPLLVAAVYAFYLFVKIGRYKTWHFKAILLFIAFFSIFVAGEEISWGQRLFNIESSEFFKENNAQGETNLHNMVVGGKKVNKIVFSQLITVAIGAYLLVFPILYDKKTGFRRWVDRFGIPIAQRYQIVACLLLFLSILLIPTGKNAEVLEAGITTLFLLIFLFPRNWYVYRCIVSEGE</sequence>
<feature type="transmembrane region" description="Helical" evidence="1">
    <location>
        <begin position="12"/>
        <end position="31"/>
    </location>
</feature>